<proteinExistence type="predicted"/>
<dbReference type="PROSITE" id="PS51257">
    <property type="entry name" value="PROKAR_LIPOPROTEIN"/>
    <property type="match status" value="1"/>
</dbReference>
<accession>A0A2H1EDJ4</accession>
<dbReference type="EMBL" id="LT634361">
    <property type="protein sequence ID" value="SFZ84580.1"/>
    <property type="molecule type" value="Genomic_DNA"/>
</dbReference>
<keyword evidence="3" id="KW-1185">Reference proteome</keyword>
<dbReference type="GeneID" id="47724267"/>
<gene>
    <name evidence="2" type="ORF">MARIT_2813</name>
</gene>
<dbReference type="OrthoDB" id="946181at2"/>
<dbReference type="AlphaFoldDB" id="A0A2H1EDJ4"/>
<name>A0A2H1EDJ4_9FLAO</name>
<evidence type="ECO:0000313" key="3">
    <source>
        <dbReference type="Proteomes" id="UP000231564"/>
    </source>
</evidence>
<keyword evidence="1" id="KW-0732">Signal</keyword>
<keyword evidence="2" id="KW-0449">Lipoprotein</keyword>
<organism evidence="2 3">
    <name type="scientific">Tenacibaculum maritimum NCIMB 2154</name>
    <dbReference type="NCBI Taxonomy" id="1349785"/>
    <lineage>
        <taxon>Bacteria</taxon>
        <taxon>Pseudomonadati</taxon>
        <taxon>Bacteroidota</taxon>
        <taxon>Flavobacteriia</taxon>
        <taxon>Flavobacteriales</taxon>
        <taxon>Flavobacteriaceae</taxon>
        <taxon>Tenacibaculum</taxon>
    </lineage>
</organism>
<reference evidence="2 3" key="1">
    <citation type="submission" date="2016-11" db="EMBL/GenBank/DDBJ databases">
        <authorList>
            <person name="Jaros S."/>
            <person name="Januszkiewicz K."/>
            <person name="Wedrychowicz H."/>
        </authorList>
    </citation>
    <scope>NUCLEOTIDE SEQUENCE [LARGE SCALE GENOMIC DNA]</scope>
    <source>
        <strain evidence="2">NCIMB 2154T</strain>
    </source>
</reference>
<evidence type="ECO:0000313" key="2">
    <source>
        <dbReference type="EMBL" id="SFZ84580.1"/>
    </source>
</evidence>
<feature type="signal peptide" evidence="1">
    <location>
        <begin position="1"/>
        <end position="18"/>
    </location>
</feature>
<dbReference type="RefSeq" id="WP_024740963.1">
    <property type="nucleotide sequence ID" value="NZ_BAUG01000013.1"/>
</dbReference>
<sequence length="164" mass="18216">MKLMKAIALLSIMSLVVIGCKNNPKDKENTVQEKEPVVITDFSGNYVTASYKKRNEGYDWIAVSVKQNSEKEIAVSVCSRADIKKQTCTFDAIAEKMKANTFATVVDGKTILFTFKSNGISITTEKFEDRFILNYYCSGGGSLAGDYEKINEPLQKVKVSASER</sequence>
<protein>
    <submittedName>
        <fullName evidence="2">Probable lipoprotein</fullName>
    </submittedName>
</protein>
<dbReference type="KEGG" id="tmar:MARIT_2813"/>
<feature type="chain" id="PRO_5013937373" evidence="1">
    <location>
        <begin position="19"/>
        <end position="164"/>
    </location>
</feature>
<evidence type="ECO:0000256" key="1">
    <source>
        <dbReference type="SAM" id="SignalP"/>
    </source>
</evidence>
<dbReference type="Proteomes" id="UP000231564">
    <property type="component" value="Chromosome MARIT"/>
</dbReference>